<organism evidence="1 2">
    <name type="scientific">Caballeronia sordidicola</name>
    <name type="common">Burkholderia sordidicola</name>
    <dbReference type="NCBI Taxonomy" id="196367"/>
    <lineage>
        <taxon>Bacteria</taxon>
        <taxon>Pseudomonadati</taxon>
        <taxon>Pseudomonadota</taxon>
        <taxon>Betaproteobacteria</taxon>
        <taxon>Burkholderiales</taxon>
        <taxon>Burkholderiaceae</taxon>
        <taxon>Caballeronia</taxon>
    </lineage>
</organism>
<accession>A0A226WXS5</accession>
<dbReference type="EMBL" id="MTHB01000165">
    <property type="protein sequence ID" value="OXC75570.1"/>
    <property type="molecule type" value="Genomic_DNA"/>
</dbReference>
<proteinExistence type="predicted"/>
<comment type="caution">
    <text evidence="1">The sequence shown here is derived from an EMBL/GenBank/DDBJ whole genome shotgun (WGS) entry which is preliminary data.</text>
</comment>
<protein>
    <submittedName>
        <fullName evidence="1">Uncharacterized protein</fullName>
    </submittedName>
</protein>
<dbReference type="AlphaFoldDB" id="A0A226WXS5"/>
<dbReference type="Proteomes" id="UP000214720">
    <property type="component" value="Unassembled WGS sequence"/>
</dbReference>
<evidence type="ECO:0000313" key="2">
    <source>
        <dbReference type="Proteomes" id="UP000214720"/>
    </source>
</evidence>
<name>A0A226WXS5_CABSO</name>
<gene>
    <name evidence="1" type="ORF">BSU04_25415</name>
</gene>
<evidence type="ECO:0000313" key="1">
    <source>
        <dbReference type="EMBL" id="OXC75570.1"/>
    </source>
</evidence>
<sequence length="83" mass="9414">MKDRWDLMGKPDHASTIAKMNALGATAAGAVQLKEIAEKALYLVKIAPIGEAAHERTDYATFNPQKLQWSYRPNDERQRHLQH</sequence>
<reference evidence="2" key="1">
    <citation type="submission" date="2017-01" db="EMBL/GenBank/DDBJ databases">
        <title>Genome Analysis of Deinococcus marmoris KOPRI26562.</title>
        <authorList>
            <person name="Kim J.H."/>
            <person name="Oh H.-M."/>
        </authorList>
    </citation>
    <scope>NUCLEOTIDE SEQUENCE [LARGE SCALE GENOMIC DNA]</scope>
    <source>
        <strain evidence="2">PAMC 26633</strain>
    </source>
</reference>